<keyword evidence="3" id="KW-0809">Transit peptide</keyword>
<comment type="caution">
    <text evidence="4">The sequence shown here is derived from an EMBL/GenBank/DDBJ whole genome shotgun (WGS) entry which is preliminary data.</text>
</comment>
<dbReference type="PANTHER" id="PTHR13068">
    <property type="entry name" value="CGI-12 PROTEIN-RELATED"/>
    <property type="match status" value="1"/>
</dbReference>
<accession>A0A9Q0FRU2</accession>
<keyword evidence="5" id="KW-1185">Reference proteome</keyword>
<reference evidence="4" key="2">
    <citation type="journal article" date="2023" name="Plants (Basel)">
        <title>Annotation of the Turnera subulata (Passifloraceae) Draft Genome Reveals the S-Locus Evolved after the Divergence of Turneroideae from Passifloroideae in a Stepwise Manner.</title>
        <authorList>
            <person name="Henning P.M."/>
            <person name="Roalson E.H."/>
            <person name="Mir W."/>
            <person name="McCubbin A.G."/>
            <person name="Shore J.S."/>
        </authorList>
    </citation>
    <scope>NUCLEOTIDE SEQUENCE</scope>
    <source>
        <strain evidence="4">F60SS</strain>
    </source>
</reference>
<dbReference type="GO" id="GO:0006353">
    <property type="term" value="P:DNA-templated transcription termination"/>
    <property type="evidence" value="ECO:0007669"/>
    <property type="project" value="UniProtKB-KW"/>
</dbReference>
<feature type="non-terminal residue" evidence="4">
    <location>
        <position position="1"/>
    </location>
</feature>
<dbReference type="AlphaFoldDB" id="A0A9Q0FRU2"/>
<dbReference type="EMBL" id="JAKUCV010004101">
    <property type="protein sequence ID" value="KAJ4836515.1"/>
    <property type="molecule type" value="Genomic_DNA"/>
</dbReference>
<keyword evidence="2" id="KW-0806">Transcription termination</keyword>
<protein>
    <submittedName>
        <fullName evidence="4">Uncharacterized protein</fullName>
    </submittedName>
</protein>
<gene>
    <name evidence="4" type="ORF">Tsubulata_028497</name>
</gene>
<dbReference type="Gene3D" id="1.25.70.10">
    <property type="entry name" value="Transcription termination factor 3, mitochondrial"/>
    <property type="match status" value="3"/>
</dbReference>
<dbReference type="GO" id="GO:0003676">
    <property type="term" value="F:nucleic acid binding"/>
    <property type="evidence" value="ECO:0007669"/>
    <property type="project" value="InterPro"/>
</dbReference>
<sequence length="626" mass="72162">MPCHSFNNNNNNNNNISAVSVSKKLSDPLSATLCFKGYGFTHTQIAKMTEKAPWTLNCRVEYTLKPKLNFLIKIGFVGQLLPELISKDPFILRNSLESHMVRHRLLRPYFDSDEAFVRYALSYTWILSRSFRKALKANLDLLAQEGIPPNSVRLFLSAVPKLITVSPAKFAFLLRTLKGLGFDPLSSKFAYVVNSFPSVGESTWNERAELLKTTFGWSQEDFLTVVRRCPNFLSLSEQNVTNKIEFFKTTLGWSQEDLSIAFRRYPNFISLSEGKLRNKLNFYMNTIKLEPQDFITYPVLLNYSLDTRIRPRWNVLQVLKSNDLVKKGINVKVMLVISNKNMLPDMLTKSQNCWECIQLIRYLVDSCELSLESAVSISKKLKLLRTGLWDPQPAIEYLKAYGFTDTTDCQKASWILKCSVEKVLMPKFDLFVVISFEGRLLLVLIMRDPLILRMSLDLLVDCHHLVRTFCDVNEKFVKCVLRYTWLMYTGYLKRVRVNLEFLAKEGAPLKNGVGKSLWNKKIELLKSFVWSVGEILTASRPYPIFMLSSVEKLRGVKTLFTHSLFLTHSRDKRILPRWNDLQVLKSNTLVKTDIYVVTGVLLRISAKSFLQKYVTNYADKIPDCIQ</sequence>
<dbReference type="Proteomes" id="UP001141552">
    <property type="component" value="Unassembled WGS sequence"/>
</dbReference>
<evidence type="ECO:0000256" key="3">
    <source>
        <dbReference type="ARBA" id="ARBA00022946"/>
    </source>
</evidence>
<evidence type="ECO:0000313" key="5">
    <source>
        <dbReference type="Proteomes" id="UP001141552"/>
    </source>
</evidence>
<name>A0A9Q0FRU2_9ROSI</name>
<reference evidence="4" key="1">
    <citation type="submission" date="2022-02" db="EMBL/GenBank/DDBJ databases">
        <authorList>
            <person name="Henning P.M."/>
            <person name="McCubbin A.G."/>
            <person name="Shore J.S."/>
        </authorList>
    </citation>
    <scope>NUCLEOTIDE SEQUENCE</scope>
    <source>
        <strain evidence="4">F60SS</strain>
        <tissue evidence="4">Leaves</tissue>
    </source>
</reference>
<dbReference type="InterPro" id="IPR003690">
    <property type="entry name" value="MTERF"/>
</dbReference>
<dbReference type="OrthoDB" id="637682at2759"/>
<organism evidence="4 5">
    <name type="scientific">Turnera subulata</name>
    <dbReference type="NCBI Taxonomy" id="218843"/>
    <lineage>
        <taxon>Eukaryota</taxon>
        <taxon>Viridiplantae</taxon>
        <taxon>Streptophyta</taxon>
        <taxon>Embryophyta</taxon>
        <taxon>Tracheophyta</taxon>
        <taxon>Spermatophyta</taxon>
        <taxon>Magnoliopsida</taxon>
        <taxon>eudicotyledons</taxon>
        <taxon>Gunneridae</taxon>
        <taxon>Pentapetalae</taxon>
        <taxon>rosids</taxon>
        <taxon>fabids</taxon>
        <taxon>Malpighiales</taxon>
        <taxon>Passifloraceae</taxon>
        <taxon>Turnera</taxon>
    </lineage>
</organism>
<dbReference type="PANTHER" id="PTHR13068:SF236">
    <property type="entry name" value="OS02G0749800 PROTEIN"/>
    <property type="match status" value="1"/>
</dbReference>
<proteinExistence type="inferred from homology"/>
<evidence type="ECO:0000256" key="1">
    <source>
        <dbReference type="ARBA" id="ARBA00007692"/>
    </source>
</evidence>
<keyword evidence="2" id="KW-0805">Transcription regulation</keyword>
<dbReference type="Pfam" id="PF02536">
    <property type="entry name" value="mTERF"/>
    <property type="match status" value="1"/>
</dbReference>
<comment type="similarity">
    <text evidence="1">Belongs to the mTERF family.</text>
</comment>
<evidence type="ECO:0000313" key="4">
    <source>
        <dbReference type="EMBL" id="KAJ4836515.1"/>
    </source>
</evidence>
<dbReference type="InterPro" id="IPR038538">
    <property type="entry name" value="MTERF_sf"/>
</dbReference>
<evidence type="ECO:0000256" key="2">
    <source>
        <dbReference type="ARBA" id="ARBA00022472"/>
    </source>
</evidence>
<keyword evidence="2" id="KW-0804">Transcription</keyword>
<dbReference type="SMART" id="SM00733">
    <property type="entry name" value="Mterf"/>
    <property type="match status" value="10"/>
</dbReference>